<dbReference type="RefSeq" id="WP_228719490.1">
    <property type="nucleotide sequence ID" value="NZ_MK413719.1"/>
</dbReference>
<dbReference type="AlphaFoldDB" id="A0A5P1PHY1"/>
<evidence type="ECO:0000313" key="2">
    <source>
        <dbReference type="EMBL" id="QEQ68971.1"/>
    </source>
</evidence>
<dbReference type="EMBL" id="MK413719">
    <property type="protein sequence ID" value="QEQ68971.1"/>
    <property type="molecule type" value="Genomic_DNA"/>
</dbReference>
<reference evidence="2" key="1">
    <citation type="submission" date="2019-01" db="EMBL/GenBank/DDBJ databases">
        <authorList>
            <person name="Liang Q."/>
            <person name="Zhou D."/>
        </authorList>
    </citation>
    <scope>NUCLEOTIDE SEQUENCE</scope>
    <source>
        <strain evidence="2">362713</strain>
        <plasmid evidence="2">p362713-HI3</plasmid>
    </source>
</reference>
<dbReference type="EC" id="2.6.1.1" evidence="2"/>
<keyword evidence="2" id="KW-0032">Aminotransferase</keyword>
<proteinExistence type="predicted"/>
<protein>
    <submittedName>
        <fullName evidence="2">Aspartate aminotransferase</fullName>
        <ecNumber evidence="2">2.6.1.1</ecNumber>
    </submittedName>
</protein>
<accession>A0A5P1PHY1</accession>
<keyword evidence="2" id="KW-0614">Plasmid</keyword>
<geneLocation type="plasmid" evidence="2">
    <name>p362713-HI3</name>
</geneLocation>
<sequence>MGEISLKTGDNALNGGKNSLNRLIRCVCGKKIGPDPRNFNQRVSLGRNDLLIRTFPYSAYSQLQRIENRLFFVLAEAERGLHRRIYIADNLKSDNGEFIIDKLLGSSHLQVQSAVDVFEVILPKSLSEGPLPVIKSSGEIYRIHHWFDICPKGAEANISLSNIEAPVNKVTRHSFDSREAAIMHILMQKETVKKSVSGDRSNTPEGVVERWY</sequence>
<organism evidence="2">
    <name type="scientific">Klebsiella pneumoniae</name>
    <dbReference type="NCBI Taxonomy" id="573"/>
    <lineage>
        <taxon>Bacteria</taxon>
        <taxon>Pseudomonadati</taxon>
        <taxon>Pseudomonadota</taxon>
        <taxon>Gammaproteobacteria</taxon>
        <taxon>Enterobacterales</taxon>
        <taxon>Enterobacteriaceae</taxon>
        <taxon>Klebsiella/Raoultella group</taxon>
        <taxon>Klebsiella</taxon>
        <taxon>Klebsiella pneumoniae complex</taxon>
    </lineage>
</organism>
<keyword evidence="2" id="KW-0808">Transferase</keyword>
<name>A0A5P1PHY1_KLEPN</name>
<evidence type="ECO:0000256" key="1">
    <source>
        <dbReference type="SAM" id="MobiDB-lite"/>
    </source>
</evidence>
<dbReference type="GO" id="GO:0004069">
    <property type="term" value="F:L-aspartate:2-oxoglutarate aminotransferase activity"/>
    <property type="evidence" value="ECO:0007669"/>
    <property type="project" value="UniProtKB-EC"/>
</dbReference>
<feature type="region of interest" description="Disordered" evidence="1">
    <location>
        <begin position="193"/>
        <end position="212"/>
    </location>
</feature>